<dbReference type="InterPro" id="IPR010982">
    <property type="entry name" value="Lambda_DNA-bd_dom_sf"/>
</dbReference>
<evidence type="ECO:0000313" key="3">
    <source>
        <dbReference type="Proteomes" id="UP000292927"/>
    </source>
</evidence>
<feature type="domain" description="HTH cro/C1-type" evidence="1">
    <location>
        <begin position="16"/>
        <end position="63"/>
    </location>
</feature>
<dbReference type="RefSeq" id="WP_243647497.1">
    <property type="nucleotide sequence ID" value="NZ_SGXF01000001.1"/>
</dbReference>
<dbReference type="EMBL" id="SGXF01000001">
    <property type="protein sequence ID" value="RZT02934.1"/>
    <property type="molecule type" value="Genomic_DNA"/>
</dbReference>
<proteinExistence type="predicted"/>
<evidence type="ECO:0000259" key="1">
    <source>
        <dbReference type="PROSITE" id="PS50943"/>
    </source>
</evidence>
<dbReference type="Gene3D" id="1.10.260.40">
    <property type="entry name" value="lambda repressor-like DNA-binding domains"/>
    <property type="match status" value="1"/>
</dbReference>
<dbReference type="Proteomes" id="UP000292927">
    <property type="component" value="Unassembled WGS sequence"/>
</dbReference>
<dbReference type="GO" id="GO:0003677">
    <property type="term" value="F:DNA binding"/>
    <property type="evidence" value="ECO:0007669"/>
    <property type="project" value="UniProtKB-KW"/>
</dbReference>
<accession>A0A4Q7PPT0</accession>
<organism evidence="2 3">
    <name type="scientific">Cuneatibacter caecimuris</name>
    <dbReference type="NCBI Taxonomy" id="1796618"/>
    <lineage>
        <taxon>Bacteria</taxon>
        <taxon>Bacillati</taxon>
        <taxon>Bacillota</taxon>
        <taxon>Clostridia</taxon>
        <taxon>Lachnospirales</taxon>
        <taxon>Lachnospiraceae</taxon>
        <taxon>Cuneatibacter</taxon>
    </lineage>
</organism>
<name>A0A4Q7PPT0_9FIRM</name>
<dbReference type="InterPro" id="IPR001387">
    <property type="entry name" value="Cro/C1-type_HTH"/>
</dbReference>
<protein>
    <submittedName>
        <fullName evidence="2">DNA-binding Xre family transcriptional regulator</fullName>
    </submittedName>
</protein>
<gene>
    <name evidence="2" type="ORF">EV209_1064</name>
</gene>
<dbReference type="SUPFAM" id="SSF47413">
    <property type="entry name" value="lambda repressor-like DNA-binding domains"/>
    <property type="match status" value="1"/>
</dbReference>
<dbReference type="Pfam" id="PF13443">
    <property type="entry name" value="HTH_26"/>
    <property type="match status" value="1"/>
</dbReference>
<dbReference type="PROSITE" id="PS50943">
    <property type="entry name" value="HTH_CROC1"/>
    <property type="match status" value="1"/>
</dbReference>
<keyword evidence="3" id="KW-1185">Reference proteome</keyword>
<dbReference type="CDD" id="cd00093">
    <property type="entry name" value="HTH_XRE"/>
    <property type="match status" value="1"/>
</dbReference>
<reference evidence="2 3" key="1">
    <citation type="submission" date="2019-02" db="EMBL/GenBank/DDBJ databases">
        <title>Genomic Encyclopedia of Type Strains, Phase IV (KMG-IV): sequencing the most valuable type-strain genomes for metagenomic binning, comparative biology and taxonomic classification.</title>
        <authorList>
            <person name="Goeker M."/>
        </authorList>
    </citation>
    <scope>NUCLEOTIDE SEQUENCE [LARGE SCALE GENOMIC DNA]</scope>
    <source>
        <strain evidence="2 3">DSM 29486</strain>
    </source>
</reference>
<keyword evidence="2" id="KW-0238">DNA-binding</keyword>
<comment type="caution">
    <text evidence="2">The sequence shown here is derived from an EMBL/GenBank/DDBJ whole genome shotgun (WGS) entry which is preliminary data.</text>
</comment>
<dbReference type="AlphaFoldDB" id="A0A4Q7PPT0"/>
<sequence>MRIRVIYHLSEIMYDRNLSERELSRMSGVSKTTINNINNGRKHPNGETLCMLASALKIPVGDLISYKLQ</sequence>
<evidence type="ECO:0000313" key="2">
    <source>
        <dbReference type="EMBL" id="RZT02934.1"/>
    </source>
</evidence>
<dbReference type="SMART" id="SM00530">
    <property type="entry name" value="HTH_XRE"/>
    <property type="match status" value="1"/>
</dbReference>